<evidence type="ECO:0000313" key="3">
    <source>
        <dbReference type="Proteomes" id="UP000291289"/>
    </source>
</evidence>
<evidence type="ECO:0000313" key="2">
    <source>
        <dbReference type="EMBL" id="TCD54581.1"/>
    </source>
</evidence>
<protein>
    <submittedName>
        <fullName evidence="2">MFS transporter</fullName>
    </submittedName>
</protein>
<name>A0A4R0QYB7_9BIFI</name>
<feature type="transmembrane region" description="Helical" evidence="1">
    <location>
        <begin position="173"/>
        <end position="193"/>
    </location>
</feature>
<dbReference type="Proteomes" id="UP000291289">
    <property type="component" value="Unassembled WGS sequence"/>
</dbReference>
<keyword evidence="3" id="KW-1185">Reference proteome</keyword>
<sequence>MQKNEKNILSRVRSITPALRWALVAFCLSELGNSAYEGSVLPTILIVGLPAWVVPFRKTFGTIADFTSPISGWIVDKLGGFRSLALAEGMEGVLSLIPLIILWCVPNGSLIWKWSLLALSCALLLTGQVIDIAAEVFEVDAAGDDEDMLINYSGILSIIASITVGLLGTPIGAWIATWSIPAVLIFSAVTSFASCSTRFIMQADIAHMVRTDEKDSVHSTEKKEKTLEEDTHDVTVVKEKSSVKTDRIVTTHTRLGLLLGSFLISFIPACSISYVLLGIGARNGSGSLSSIYLTTGIASVVGSFIYAHYASPLGMRKTASAGTILMVISYALMLSAMFLPWAPLLYAAFFLQTIASSLFVEPIIVSRQILFSGSELARFSGWARLAYAFGSAGGSWIGWMLSSSWRLLPLVSLILTIGICFVLPQIPGARKKEN</sequence>
<organism evidence="2 3">
    <name type="scientific">Alloscardovia theropitheci</name>
    <dbReference type="NCBI Taxonomy" id="2496842"/>
    <lineage>
        <taxon>Bacteria</taxon>
        <taxon>Bacillati</taxon>
        <taxon>Actinomycetota</taxon>
        <taxon>Actinomycetes</taxon>
        <taxon>Bifidobacteriales</taxon>
        <taxon>Bifidobacteriaceae</taxon>
        <taxon>Alloscardovia</taxon>
    </lineage>
</organism>
<feature type="transmembrane region" description="Helical" evidence="1">
    <location>
        <begin position="319"/>
        <end position="338"/>
    </location>
</feature>
<dbReference type="InterPro" id="IPR036259">
    <property type="entry name" value="MFS_trans_sf"/>
</dbReference>
<dbReference type="NCBIfam" id="NF037960">
    <property type="entry name" value="MFS_trans"/>
    <property type="match status" value="1"/>
</dbReference>
<keyword evidence="1" id="KW-0812">Transmembrane</keyword>
<comment type="caution">
    <text evidence="2">The sequence shown here is derived from an EMBL/GenBank/DDBJ whole genome shotgun (WGS) entry which is preliminary data.</text>
</comment>
<feature type="transmembrane region" description="Helical" evidence="1">
    <location>
        <begin position="407"/>
        <end position="426"/>
    </location>
</feature>
<dbReference type="EMBL" id="RXLP01000014">
    <property type="protein sequence ID" value="TCD54581.1"/>
    <property type="molecule type" value="Genomic_DNA"/>
</dbReference>
<proteinExistence type="predicted"/>
<dbReference type="OrthoDB" id="3243397at2"/>
<keyword evidence="1" id="KW-1133">Transmembrane helix</keyword>
<dbReference type="Gene3D" id="1.20.1250.20">
    <property type="entry name" value="MFS general substrate transporter like domains"/>
    <property type="match status" value="1"/>
</dbReference>
<accession>A0A4R0QYB7</accession>
<feature type="transmembrane region" description="Helical" evidence="1">
    <location>
        <begin position="149"/>
        <end position="167"/>
    </location>
</feature>
<evidence type="ECO:0000256" key="1">
    <source>
        <dbReference type="SAM" id="Phobius"/>
    </source>
</evidence>
<dbReference type="AlphaFoldDB" id="A0A4R0QYB7"/>
<feature type="transmembrane region" description="Helical" evidence="1">
    <location>
        <begin position="255"/>
        <end position="277"/>
    </location>
</feature>
<feature type="transmembrane region" description="Helical" evidence="1">
    <location>
        <begin position="385"/>
        <end position="401"/>
    </location>
</feature>
<keyword evidence="1" id="KW-0472">Membrane</keyword>
<dbReference type="RefSeq" id="WP_131283459.1">
    <property type="nucleotide sequence ID" value="NZ_RXLP01000014.1"/>
</dbReference>
<gene>
    <name evidence="2" type="ORF">EJ419_02995</name>
</gene>
<feature type="transmembrane region" description="Helical" evidence="1">
    <location>
        <begin position="289"/>
        <end position="307"/>
    </location>
</feature>
<reference evidence="2 3" key="1">
    <citation type="submission" date="2018-12" db="EMBL/GenBank/DDBJ databases">
        <title>Alloscrdovia theropitheci sp. nov: a novel taxon from the feces of the bleeding-herat monkey (Theropithecus geleda).</title>
        <authorList>
            <person name="Modesto M."/>
        </authorList>
    </citation>
    <scope>NUCLEOTIDE SEQUENCE [LARGE SCALE GENOMIC DNA]</scope>
    <source>
        <strain evidence="2 3">GLDI4/2</strain>
    </source>
</reference>
<dbReference type="SUPFAM" id="SSF103473">
    <property type="entry name" value="MFS general substrate transporter"/>
    <property type="match status" value="1"/>
</dbReference>